<dbReference type="AlphaFoldDB" id="A0A0J6D0U8"/>
<keyword evidence="2" id="KW-1133">Transmembrane helix</keyword>
<feature type="transmembrane region" description="Helical" evidence="2">
    <location>
        <begin position="102"/>
        <end position="122"/>
    </location>
</feature>
<dbReference type="Proteomes" id="UP000035996">
    <property type="component" value="Unassembled WGS sequence"/>
</dbReference>
<evidence type="ECO:0000313" key="3">
    <source>
        <dbReference type="EMBL" id="KMM37864.1"/>
    </source>
</evidence>
<name>A0A0J6D0U8_9BACL</name>
<dbReference type="OrthoDB" id="2691442at2"/>
<evidence type="ECO:0008006" key="5">
    <source>
        <dbReference type="Google" id="ProtNLM"/>
    </source>
</evidence>
<organism evidence="3 4">
    <name type="scientific">Guptibacillus hwajinpoensis</name>
    <dbReference type="NCBI Taxonomy" id="208199"/>
    <lineage>
        <taxon>Bacteria</taxon>
        <taxon>Bacillati</taxon>
        <taxon>Bacillota</taxon>
        <taxon>Bacilli</taxon>
        <taxon>Bacillales</taxon>
        <taxon>Guptibacillaceae</taxon>
        <taxon>Guptibacillus</taxon>
    </lineage>
</organism>
<keyword evidence="4" id="KW-1185">Reference proteome</keyword>
<keyword evidence="2" id="KW-0472">Membrane</keyword>
<feature type="region of interest" description="Disordered" evidence="1">
    <location>
        <begin position="1"/>
        <end position="20"/>
    </location>
</feature>
<protein>
    <recommendedName>
        <fullName evidence="5">YqhR</fullName>
    </recommendedName>
</protein>
<evidence type="ECO:0000256" key="2">
    <source>
        <dbReference type="SAM" id="Phobius"/>
    </source>
</evidence>
<dbReference type="PATRIC" id="fig|157733.3.peg.2311"/>
<feature type="transmembrane region" description="Helical" evidence="2">
    <location>
        <begin position="142"/>
        <end position="161"/>
    </location>
</feature>
<dbReference type="Pfam" id="PF11085">
    <property type="entry name" value="YqhR"/>
    <property type="match status" value="1"/>
</dbReference>
<evidence type="ECO:0000313" key="4">
    <source>
        <dbReference type="Proteomes" id="UP000035996"/>
    </source>
</evidence>
<evidence type="ECO:0000256" key="1">
    <source>
        <dbReference type="SAM" id="MobiDB-lite"/>
    </source>
</evidence>
<dbReference type="STRING" id="157733.AB986_00555"/>
<dbReference type="InterPro" id="IPR024563">
    <property type="entry name" value="YqhR"/>
</dbReference>
<dbReference type="EMBL" id="LELK01000001">
    <property type="protein sequence ID" value="KMM37864.1"/>
    <property type="molecule type" value="Genomic_DNA"/>
</dbReference>
<sequence>MEKETQQDQNDQEQLEQDKKEQPLTFTSKVVTIGVVGGVFWSLIGYLTYLFKFTKVPPSLILSPWALGEWKNEQLGQWIGILAIGLVSILVAFLYKVTLVKINNMLAGIGYGLVLWVIVFYLLNPMFPELPSIMKLDKNTMITTLCLYLLYGVFIGYSISFEYHENQRDSTSYSNK</sequence>
<reference evidence="3" key="1">
    <citation type="submission" date="2015-06" db="EMBL/GenBank/DDBJ databases">
        <authorList>
            <person name="Liu B."/>
            <person name="Wang J."/>
            <person name="Zhu Y."/>
            <person name="Liu G."/>
            <person name="Chen Q."/>
            <person name="Zheng C."/>
            <person name="Che J."/>
            <person name="Ge C."/>
            <person name="Shi H."/>
            <person name="Pan Z."/>
            <person name="Liu X."/>
        </authorList>
    </citation>
    <scope>NUCLEOTIDE SEQUENCE [LARGE SCALE GENOMIC DNA]</scope>
    <source>
        <strain evidence="3">DSM 16346</strain>
    </source>
</reference>
<dbReference type="RefSeq" id="WP_048308939.1">
    <property type="nucleotide sequence ID" value="NZ_CP119526.1"/>
</dbReference>
<keyword evidence="2" id="KW-0812">Transmembrane</keyword>
<accession>A0A0J6D0U8</accession>
<feature type="transmembrane region" description="Helical" evidence="2">
    <location>
        <begin position="75"/>
        <end position="95"/>
    </location>
</feature>
<comment type="caution">
    <text evidence="3">The sequence shown here is derived from an EMBL/GenBank/DDBJ whole genome shotgun (WGS) entry which is preliminary data.</text>
</comment>
<proteinExistence type="predicted"/>
<gene>
    <name evidence="3" type="ORF">AB986_00555</name>
</gene>
<feature type="transmembrane region" description="Helical" evidence="2">
    <location>
        <begin position="30"/>
        <end position="51"/>
    </location>
</feature>